<reference evidence="1" key="1">
    <citation type="submission" date="2022-07" db="EMBL/GenBank/DDBJ databases">
        <title>Characterization of the Novel Bacterium Alteromonas immobilis LMIT006 and Alteromonas gregis LMIT007.</title>
        <authorList>
            <person name="Lin X."/>
        </authorList>
    </citation>
    <scope>NUCLEOTIDE SEQUENCE</scope>
    <source>
        <strain evidence="1">LMIT007</strain>
    </source>
</reference>
<accession>A0AA41X3D1</accession>
<protein>
    <recommendedName>
        <fullName evidence="3">Lipoprotein</fullName>
    </recommendedName>
</protein>
<sequence>MTHKIIWFSFALIITLLTQGCTSSTGNLGEGAYDVSLPFVETVRYALSDKPERWQLSIGAYTVFGTVERVNNTTDGQMRFTSENDGYVDFSFTGIHFISDIAGRALDYQIDIKILPSTDQTLSPELAVPADSAKTTHIYRQIKLGDVNYATLKCTPWQYVPFGQSQECQGKVKHTVQVRTNSKGQPIQIEQWLPFLNQQLVLEQIR</sequence>
<name>A0AA41X3D1_9ALTE</name>
<evidence type="ECO:0000313" key="2">
    <source>
        <dbReference type="Proteomes" id="UP001165413"/>
    </source>
</evidence>
<dbReference type="RefSeq" id="WP_254101069.1">
    <property type="nucleotide sequence ID" value="NZ_JANATA010000015.1"/>
</dbReference>
<evidence type="ECO:0000313" key="1">
    <source>
        <dbReference type="EMBL" id="MCP3429107.1"/>
    </source>
</evidence>
<evidence type="ECO:0008006" key="3">
    <source>
        <dbReference type="Google" id="ProtNLM"/>
    </source>
</evidence>
<organism evidence="1 2">
    <name type="scientific">Opacimonas viscosa</name>
    <dbReference type="NCBI Taxonomy" id="2961944"/>
    <lineage>
        <taxon>Bacteria</taxon>
        <taxon>Pseudomonadati</taxon>
        <taxon>Pseudomonadota</taxon>
        <taxon>Gammaproteobacteria</taxon>
        <taxon>Alteromonadales</taxon>
        <taxon>Alteromonadaceae</taxon>
        <taxon>Opacimonas</taxon>
    </lineage>
</organism>
<comment type="caution">
    <text evidence="1">The sequence shown here is derived from an EMBL/GenBank/DDBJ whole genome shotgun (WGS) entry which is preliminary data.</text>
</comment>
<dbReference type="AlphaFoldDB" id="A0AA41X3D1"/>
<proteinExistence type="predicted"/>
<keyword evidence="2" id="KW-1185">Reference proteome</keyword>
<dbReference type="EMBL" id="JANATA010000015">
    <property type="protein sequence ID" value="MCP3429107.1"/>
    <property type="molecule type" value="Genomic_DNA"/>
</dbReference>
<dbReference type="Proteomes" id="UP001165413">
    <property type="component" value="Unassembled WGS sequence"/>
</dbReference>
<gene>
    <name evidence="1" type="ORF">NLF92_09150</name>
</gene>
<dbReference type="PROSITE" id="PS51257">
    <property type="entry name" value="PROKAR_LIPOPROTEIN"/>
    <property type="match status" value="1"/>
</dbReference>